<dbReference type="AlphaFoldDB" id="A0A7X0MRI9"/>
<comment type="caution">
    <text evidence="2">The sequence shown here is derived from an EMBL/GenBank/DDBJ whole genome shotgun (WGS) entry which is preliminary data.</text>
</comment>
<protein>
    <recommendedName>
        <fullName evidence="1">VOC domain-containing protein</fullName>
    </recommendedName>
</protein>
<dbReference type="Pfam" id="PF00903">
    <property type="entry name" value="Glyoxalase"/>
    <property type="match status" value="2"/>
</dbReference>
<proteinExistence type="predicted"/>
<reference evidence="2 3" key="2">
    <citation type="submission" date="2020-08" db="EMBL/GenBank/DDBJ databases">
        <authorList>
            <person name="Partida-Martinez L."/>
            <person name="Huntemann M."/>
            <person name="Clum A."/>
            <person name="Wang J."/>
            <person name="Palaniappan K."/>
            <person name="Ritter S."/>
            <person name="Chen I.-M."/>
            <person name="Stamatis D."/>
            <person name="Reddy T."/>
            <person name="O'Malley R."/>
            <person name="Daum C."/>
            <person name="Shapiro N."/>
            <person name="Ivanova N."/>
            <person name="Kyrpides N."/>
            <person name="Woyke T."/>
        </authorList>
    </citation>
    <scope>NUCLEOTIDE SEQUENCE [LARGE SCALE GENOMIC DNA]</scope>
    <source>
        <strain evidence="2 3">AS3.13</strain>
    </source>
</reference>
<dbReference type="PANTHER" id="PTHR33993">
    <property type="entry name" value="GLYOXALASE-RELATED"/>
    <property type="match status" value="1"/>
</dbReference>
<accession>A0A7X0MRI9</accession>
<feature type="domain" description="VOC" evidence="1">
    <location>
        <begin position="7"/>
        <end position="122"/>
    </location>
</feature>
<dbReference type="PROSITE" id="PS51819">
    <property type="entry name" value="VOC"/>
    <property type="match status" value="2"/>
</dbReference>
<evidence type="ECO:0000313" key="2">
    <source>
        <dbReference type="EMBL" id="MBB6506523.1"/>
    </source>
</evidence>
<dbReference type="Proteomes" id="UP000522313">
    <property type="component" value="Unassembled WGS sequence"/>
</dbReference>
<reference evidence="2 3" key="1">
    <citation type="submission" date="2020-08" db="EMBL/GenBank/DDBJ databases">
        <title>The Agave Microbiome: Exploring the role of microbial communities in plant adaptations to desert environments.</title>
        <authorList>
            <person name="Partida-Martinez L.P."/>
        </authorList>
    </citation>
    <scope>NUCLEOTIDE SEQUENCE [LARGE SCALE GENOMIC DNA]</scope>
    <source>
        <strain evidence="2 3">AS3.13</strain>
    </source>
</reference>
<dbReference type="InterPro" id="IPR004360">
    <property type="entry name" value="Glyas_Fos-R_dOase_dom"/>
</dbReference>
<evidence type="ECO:0000259" key="1">
    <source>
        <dbReference type="PROSITE" id="PS51819"/>
    </source>
</evidence>
<name>A0A7X0MRI9_9SPHN</name>
<dbReference type="InterPro" id="IPR052164">
    <property type="entry name" value="Anthracycline_SecMetBiosynth"/>
</dbReference>
<dbReference type="SUPFAM" id="SSF54593">
    <property type="entry name" value="Glyoxalase/Bleomycin resistance protein/Dihydroxybiphenyl dioxygenase"/>
    <property type="match status" value="2"/>
</dbReference>
<dbReference type="InterPro" id="IPR029068">
    <property type="entry name" value="Glyas_Bleomycin-R_OHBP_Dase"/>
</dbReference>
<evidence type="ECO:0000313" key="3">
    <source>
        <dbReference type="Proteomes" id="UP000522313"/>
    </source>
</evidence>
<sequence length="258" mass="27591">MRNLHGTPIWYEYHAADADRAQAFYERLFGWQVAPSGDVAGMDYRIVSTAAGEGVAGLMPRPHPDATPGWLFYVGVDDVDAAIATAQDAGGTVLMPPVDMDGVGRMALLADPEGRPFYVMRGAMDQPSRAFVTPPYDGPGQMVWNELTAPDQERALAFYARVFGWRHEGGMPMGPLGEYKFVHAGDTCLGATMPVLPDGVPGWLFYAQVDDIDAAVARVVEGGGTVLQGPDPIPHDHFSVVAADPDGARIGFVGTRSA</sequence>
<organism evidence="2 3">
    <name type="scientific">Sphingomonas endophytica</name>
    <dbReference type="NCBI Taxonomy" id="869719"/>
    <lineage>
        <taxon>Bacteria</taxon>
        <taxon>Pseudomonadati</taxon>
        <taxon>Pseudomonadota</taxon>
        <taxon>Alphaproteobacteria</taxon>
        <taxon>Sphingomonadales</taxon>
        <taxon>Sphingomonadaceae</taxon>
        <taxon>Sphingomonas</taxon>
    </lineage>
</organism>
<feature type="domain" description="VOC" evidence="1">
    <location>
        <begin position="141"/>
        <end position="255"/>
    </location>
</feature>
<dbReference type="PANTHER" id="PTHR33993:SF14">
    <property type="entry name" value="GB|AAF24581.1"/>
    <property type="match status" value="1"/>
</dbReference>
<dbReference type="Gene3D" id="3.10.180.10">
    <property type="entry name" value="2,3-Dihydroxybiphenyl 1,2-Dioxygenase, domain 1"/>
    <property type="match status" value="2"/>
</dbReference>
<dbReference type="RefSeq" id="WP_184508282.1">
    <property type="nucleotide sequence ID" value="NZ_JACHBT010000025.1"/>
</dbReference>
<dbReference type="InterPro" id="IPR037523">
    <property type="entry name" value="VOC_core"/>
</dbReference>
<dbReference type="CDD" id="cd07247">
    <property type="entry name" value="SgaA_N_like"/>
    <property type="match status" value="2"/>
</dbReference>
<dbReference type="EMBL" id="JACHBT010000025">
    <property type="protein sequence ID" value="MBB6506523.1"/>
    <property type="molecule type" value="Genomic_DNA"/>
</dbReference>
<gene>
    <name evidence="2" type="ORF">F4693_003526</name>
</gene>